<keyword evidence="9" id="KW-0406">Ion transport</keyword>
<name>A0A6P4YT29_BRABE</name>
<dbReference type="FunFam" id="1.20.120.350:FF:000081">
    <property type="entry name" value="Predicted protein"/>
    <property type="match status" value="1"/>
</dbReference>
<comment type="subcellular location">
    <subcellularLocation>
        <location evidence="1">Membrane</location>
        <topology evidence="1">Multi-pass membrane protein</topology>
    </subcellularLocation>
</comment>
<dbReference type="SUPFAM" id="SSF54695">
    <property type="entry name" value="POZ domain"/>
    <property type="match status" value="1"/>
</dbReference>
<dbReference type="PROSITE" id="PS50097">
    <property type="entry name" value="BTB"/>
    <property type="match status" value="1"/>
</dbReference>
<dbReference type="OrthoDB" id="296522at2759"/>
<feature type="transmembrane region" description="Helical" evidence="13">
    <location>
        <begin position="371"/>
        <end position="391"/>
    </location>
</feature>
<keyword evidence="5" id="KW-0631">Potassium channel</keyword>
<evidence type="ECO:0000256" key="10">
    <source>
        <dbReference type="ARBA" id="ARBA00023136"/>
    </source>
</evidence>
<organism evidence="15 16">
    <name type="scientific">Branchiostoma belcheri</name>
    <name type="common">Amphioxus</name>
    <dbReference type="NCBI Taxonomy" id="7741"/>
    <lineage>
        <taxon>Eukaryota</taxon>
        <taxon>Metazoa</taxon>
        <taxon>Chordata</taxon>
        <taxon>Cephalochordata</taxon>
        <taxon>Leptocardii</taxon>
        <taxon>Amphioxiformes</taxon>
        <taxon>Branchiostomatidae</taxon>
        <taxon>Branchiostoma</taxon>
    </lineage>
</organism>
<dbReference type="SMART" id="SM00225">
    <property type="entry name" value="BTB"/>
    <property type="match status" value="1"/>
</dbReference>
<evidence type="ECO:0000256" key="11">
    <source>
        <dbReference type="ARBA" id="ARBA00023303"/>
    </source>
</evidence>
<dbReference type="PRINTS" id="PR00169">
    <property type="entry name" value="KCHANNEL"/>
</dbReference>
<evidence type="ECO:0000256" key="7">
    <source>
        <dbReference type="ARBA" id="ARBA00022958"/>
    </source>
</evidence>
<dbReference type="InterPro" id="IPR027359">
    <property type="entry name" value="Volt_channel_dom_sf"/>
</dbReference>
<feature type="transmembrane region" description="Helical" evidence="13">
    <location>
        <begin position="434"/>
        <end position="455"/>
    </location>
</feature>
<feature type="transmembrane region" description="Helical" evidence="13">
    <location>
        <begin position="271"/>
        <end position="288"/>
    </location>
</feature>
<evidence type="ECO:0000256" key="5">
    <source>
        <dbReference type="ARBA" id="ARBA00022826"/>
    </source>
</evidence>
<keyword evidence="10 13" id="KW-0472">Membrane</keyword>
<dbReference type="InterPro" id="IPR003975">
    <property type="entry name" value="K_chnl_volt-dep_Kv4"/>
</dbReference>
<dbReference type="Gene3D" id="1.10.287.70">
    <property type="match status" value="1"/>
</dbReference>
<dbReference type="Pfam" id="PF00520">
    <property type="entry name" value="Ion_trans"/>
    <property type="match status" value="1"/>
</dbReference>
<dbReference type="PANTHER" id="PTHR11537">
    <property type="entry name" value="VOLTAGE-GATED POTASSIUM CHANNEL"/>
    <property type="match status" value="1"/>
</dbReference>
<keyword evidence="4 13" id="KW-0812">Transmembrane</keyword>
<feature type="domain" description="BTB" evidence="14">
    <location>
        <begin position="82"/>
        <end position="151"/>
    </location>
</feature>
<evidence type="ECO:0000256" key="3">
    <source>
        <dbReference type="ARBA" id="ARBA00022538"/>
    </source>
</evidence>
<dbReference type="FunFam" id="3.30.710.10:FF:000152">
    <property type="entry name" value="Predicted protein"/>
    <property type="match status" value="1"/>
</dbReference>
<gene>
    <name evidence="16" type="primary">LOC109466985</name>
</gene>
<keyword evidence="15" id="KW-1185">Reference proteome</keyword>
<sequence length="479" mass="54298">MADALASPRPISLTRENNPRRAFLLAKLSSKPSPDEPEQRSPSLSAFLRKFSKFGSDLGEKTQPSPQRSIAPPPRIKPRLLGDVRLVFNVSGRRFETWKSTLDKLPDTFLGSTEKEAYFDDDTKEYHFNRDPEIFRYILNYYRTGQLHYPKCECIDAYDAELKFFGLSEFSISECCYEDYSEHKKQRHEQLQELLLPVLNVPTKATTLRQKMWSILDGSNESGHPLAPLCYYTTGFFIAVSVLANIAETIQCGALPGTTKILHCADRYPKVFFTIDTVCVVMFTVEYVTRLYSTPDRVRFVRSPMGLVDLVAILPYYIGLFLMSSKTEHGGFDSLFVTLRILRVFRVFKISRPSQGLRILAQTIKSCVDELGFLLLSFMLAVVMFSTFMFYAEKLMKAPVTDFKSIPEGFWFILVTMTTLGYGDMLPVTWLGKVMAGICSLSGVILITLPVTVIVSNFNRLYCQNNPDIAKSPEATLLG</sequence>
<evidence type="ECO:0000256" key="6">
    <source>
        <dbReference type="ARBA" id="ARBA00022882"/>
    </source>
</evidence>
<dbReference type="Pfam" id="PF02214">
    <property type="entry name" value="BTB_2"/>
    <property type="match status" value="1"/>
</dbReference>
<dbReference type="InterPro" id="IPR011333">
    <property type="entry name" value="SKP1/BTB/POZ_sf"/>
</dbReference>
<dbReference type="Proteomes" id="UP000515135">
    <property type="component" value="Unplaced"/>
</dbReference>
<evidence type="ECO:0000256" key="13">
    <source>
        <dbReference type="SAM" id="Phobius"/>
    </source>
</evidence>
<dbReference type="GO" id="GO:0005250">
    <property type="term" value="F:A-type (transient outward) potassium channel activity"/>
    <property type="evidence" value="ECO:0007669"/>
    <property type="project" value="TreeGrafter"/>
</dbReference>
<evidence type="ECO:0000256" key="1">
    <source>
        <dbReference type="ARBA" id="ARBA00004141"/>
    </source>
</evidence>
<dbReference type="CDD" id="cd18380">
    <property type="entry name" value="BTB_POZ_Kv4_KCND"/>
    <property type="match status" value="1"/>
</dbReference>
<dbReference type="GO" id="GO:0001508">
    <property type="term" value="P:action potential"/>
    <property type="evidence" value="ECO:0007669"/>
    <property type="project" value="TreeGrafter"/>
</dbReference>
<dbReference type="PRINTS" id="PR01497">
    <property type="entry name" value="SHALCHANNEL"/>
</dbReference>
<feature type="region of interest" description="Disordered" evidence="12">
    <location>
        <begin position="57"/>
        <end position="76"/>
    </location>
</feature>
<dbReference type="Gene3D" id="1.20.120.350">
    <property type="entry name" value="Voltage-gated potassium channels. Chain C"/>
    <property type="match status" value="1"/>
</dbReference>
<keyword evidence="8 13" id="KW-1133">Transmembrane helix</keyword>
<proteinExistence type="predicted"/>
<evidence type="ECO:0000256" key="12">
    <source>
        <dbReference type="SAM" id="MobiDB-lite"/>
    </source>
</evidence>
<keyword evidence="6" id="KW-0851">Voltage-gated channel</keyword>
<evidence type="ECO:0000313" key="16">
    <source>
        <dbReference type="RefSeq" id="XP_019620431.1"/>
    </source>
</evidence>
<evidence type="ECO:0000256" key="8">
    <source>
        <dbReference type="ARBA" id="ARBA00022989"/>
    </source>
</evidence>
<dbReference type="RefSeq" id="XP_019620431.1">
    <property type="nucleotide sequence ID" value="XM_019764872.1"/>
</dbReference>
<dbReference type="GO" id="GO:0051260">
    <property type="term" value="P:protein homooligomerization"/>
    <property type="evidence" value="ECO:0007669"/>
    <property type="project" value="InterPro"/>
</dbReference>
<keyword evidence="11" id="KW-0407">Ion channel</keyword>
<dbReference type="FunFam" id="1.10.287.70:FF:000028">
    <property type="entry name" value="potassium voltage-gated channel subfamily D member 3"/>
    <property type="match status" value="1"/>
</dbReference>
<reference evidence="16" key="1">
    <citation type="submission" date="2025-08" db="UniProtKB">
        <authorList>
            <consortium name="RefSeq"/>
        </authorList>
    </citation>
    <scope>IDENTIFICATION</scope>
    <source>
        <tissue evidence="16">Gonad</tissue>
    </source>
</reference>
<evidence type="ECO:0000256" key="9">
    <source>
        <dbReference type="ARBA" id="ARBA00023065"/>
    </source>
</evidence>
<dbReference type="KEGG" id="bbel:109466985"/>
<dbReference type="InterPro" id="IPR028325">
    <property type="entry name" value="VG_K_chnl"/>
</dbReference>
<keyword evidence="7" id="KW-0630">Potassium</keyword>
<accession>A0A6P4YT29</accession>
<dbReference type="AlphaFoldDB" id="A0A6P4YT29"/>
<dbReference type="Gene3D" id="3.30.710.10">
    <property type="entry name" value="Potassium Channel Kv1.1, Chain A"/>
    <property type="match status" value="1"/>
</dbReference>
<feature type="transmembrane region" description="Helical" evidence="13">
    <location>
        <begin position="300"/>
        <end position="318"/>
    </location>
</feature>
<dbReference type="InterPro" id="IPR000210">
    <property type="entry name" value="BTB/POZ_dom"/>
</dbReference>
<dbReference type="SUPFAM" id="SSF81324">
    <property type="entry name" value="Voltage-gated potassium channels"/>
    <property type="match status" value="1"/>
</dbReference>
<evidence type="ECO:0000259" key="14">
    <source>
        <dbReference type="PROSITE" id="PS50097"/>
    </source>
</evidence>
<evidence type="ECO:0000256" key="2">
    <source>
        <dbReference type="ARBA" id="ARBA00022448"/>
    </source>
</evidence>
<dbReference type="InterPro" id="IPR003968">
    <property type="entry name" value="K_chnl_volt-dep_Kv"/>
</dbReference>
<dbReference type="PRINTS" id="PR01491">
    <property type="entry name" value="KVCHANNEL"/>
</dbReference>
<dbReference type="PANTHER" id="PTHR11537:SF105">
    <property type="entry name" value="POTASSIUM VOLTAGE-GATED CHANNEL PROTEIN SHAL"/>
    <property type="match status" value="1"/>
</dbReference>
<keyword evidence="2" id="KW-0813">Transport</keyword>
<evidence type="ECO:0000256" key="4">
    <source>
        <dbReference type="ARBA" id="ARBA00022692"/>
    </source>
</evidence>
<protein>
    <submittedName>
        <fullName evidence="16">Potassium voltage-gated channel protein Shal-like</fullName>
    </submittedName>
</protein>
<dbReference type="InterPro" id="IPR005821">
    <property type="entry name" value="Ion_trans_dom"/>
</dbReference>
<evidence type="ECO:0000313" key="15">
    <source>
        <dbReference type="Proteomes" id="UP000515135"/>
    </source>
</evidence>
<dbReference type="InterPro" id="IPR003131">
    <property type="entry name" value="T1-type_BTB"/>
</dbReference>
<keyword evidence="3" id="KW-0633">Potassium transport</keyword>
<dbReference type="GO" id="GO:0008076">
    <property type="term" value="C:voltage-gated potassium channel complex"/>
    <property type="evidence" value="ECO:0007669"/>
    <property type="project" value="InterPro"/>
</dbReference>
<dbReference type="GeneID" id="109466985"/>